<keyword evidence="1" id="KW-0812">Transmembrane</keyword>
<protein>
    <submittedName>
        <fullName evidence="3">CPBP family intramembrane glutamic endopeptidase</fullName>
        <ecNumber evidence="3">3.4.-.-</ecNumber>
    </submittedName>
</protein>
<feature type="transmembrane region" description="Helical" evidence="1">
    <location>
        <begin position="206"/>
        <end position="225"/>
    </location>
</feature>
<feature type="transmembrane region" description="Helical" evidence="1">
    <location>
        <begin position="183"/>
        <end position="201"/>
    </location>
</feature>
<feature type="transmembrane region" description="Helical" evidence="1">
    <location>
        <begin position="92"/>
        <end position="113"/>
    </location>
</feature>
<evidence type="ECO:0000313" key="3">
    <source>
        <dbReference type="EMBL" id="MFD0977044.1"/>
    </source>
</evidence>
<gene>
    <name evidence="3" type="ORF">ACFQ1G_09590</name>
</gene>
<dbReference type="Proteomes" id="UP001597100">
    <property type="component" value="Unassembled WGS sequence"/>
</dbReference>
<organism evidence="3 4">
    <name type="scientific">Salinimicrobium gaetbulicola</name>
    <dbReference type="NCBI Taxonomy" id="999702"/>
    <lineage>
        <taxon>Bacteria</taxon>
        <taxon>Pseudomonadati</taxon>
        <taxon>Bacteroidota</taxon>
        <taxon>Flavobacteriia</taxon>
        <taxon>Flavobacteriales</taxon>
        <taxon>Flavobacteriaceae</taxon>
        <taxon>Salinimicrobium</taxon>
    </lineage>
</organism>
<feature type="transmembrane region" description="Helical" evidence="1">
    <location>
        <begin position="12"/>
        <end position="32"/>
    </location>
</feature>
<sequence length="292" mass="33374">MSEEIKIKGWVRILLIIIPYIFIVGILQFIAISLAGSDFIDLNIPQPITQKLLTLVFSFLGTLIIVAVFVKYVDKEKFSEIGFRVKNKVNEFWIGFFLGLLIMFGAFGILELLDQIQYQAFEFDLSQLIATILIFILVSFTEEILFRGYILRNLMYSFNKYFALILSASIFSFLHGFNPNIDIIGFANIFLAGILLGITYIHTKSLWFPMALHFSWNFFQAILGFKVSGQNSYSMIRFSMTEPTLLNGGAFGFEGSILALITMIVSIIAIILYYRRKKPAVTLVNHKKPRTF</sequence>
<proteinExistence type="predicted"/>
<feature type="transmembrane region" description="Helical" evidence="1">
    <location>
        <begin position="158"/>
        <end position="177"/>
    </location>
</feature>
<dbReference type="GO" id="GO:0016787">
    <property type="term" value="F:hydrolase activity"/>
    <property type="evidence" value="ECO:0007669"/>
    <property type="project" value="UniProtKB-KW"/>
</dbReference>
<dbReference type="InterPro" id="IPR003675">
    <property type="entry name" value="Rce1/LyrA-like_dom"/>
</dbReference>
<keyword evidence="4" id="KW-1185">Reference proteome</keyword>
<dbReference type="PANTHER" id="PTHR39430:SF1">
    <property type="entry name" value="PROTEASE"/>
    <property type="match status" value="1"/>
</dbReference>
<reference evidence="4" key="1">
    <citation type="journal article" date="2019" name="Int. J. Syst. Evol. Microbiol.">
        <title>The Global Catalogue of Microorganisms (GCM) 10K type strain sequencing project: providing services to taxonomists for standard genome sequencing and annotation.</title>
        <authorList>
            <consortium name="The Broad Institute Genomics Platform"/>
            <consortium name="The Broad Institute Genome Sequencing Center for Infectious Disease"/>
            <person name="Wu L."/>
            <person name="Ma J."/>
        </authorList>
    </citation>
    <scope>NUCLEOTIDE SEQUENCE [LARGE SCALE GENOMIC DNA]</scope>
    <source>
        <strain evidence="4">CCUG 60898</strain>
    </source>
</reference>
<dbReference type="EMBL" id="JBHTJP010000035">
    <property type="protein sequence ID" value="MFD0977044.1"/>
    <property type="molecule type" value="Genomic_DNA"/>
</dbReference>
<evidence type="ECO:0000256" key="1">
    <source>
        <dbReference type="SAM" id="Phobius"/>
    </source>
</evidence>
<accession>A0ABW3IG70</accession>
<feature type="transmembrane region" description="Helical" evidence="1">
    <location>
        <begin position="52"/>
        <end position="72"/>
    </location>
</feature>
<dbReference type="PANTHER" id="PTHR39430">
    <property type="entry name" value="MEMBRANE-ASSOCIATED PROTEASE-RELATED"/>
    <property type="match status" value="1"/>
</dbReference>
<name>A0ABW3IG70_9FLAO</name>
<dbReference type="Pfam" id="PF02517">
    <property type="entry name" value="Rce1-like"/>
    <property type="match status" value="1"/>
</dbReference>
<evidence type="ECO:0000313" key="4">
    <source>
        <dbReference type="Proteomes" id="UP001597100"/>
    </source>
</evidence>
<evidence type="ECO:0000259" key="2">
    <source>
        <dbReference type="Pfam" id="PF02517"/>
    </source>
</evidence>
<feature type="domain" description="CAAX prenyl protease 2/Lysostaphin resistance protein A-like" evidence="2">
    <location>
        <begin position="126"/>
        <end position="219"/>
    </location>
</feature>
<dbReference type="RefSeq" id="WP_380739004.1">
    <property type="nucleotide sequence ID" value="NZ_JBHTJP010000035.1"/>
</dbReference>
<feature type="transmembrane region" description="Helical" evidence="1">
    <location>
        <begin position="245"/>
        <end position="274"/>
    </location>
</feature>
<keyword evidence="1" id="KW-1133">Transmembrane helix</keyword>
<keyword evidence="3" id="KW-0378">Hydrolase</keyword>
<comment type="caution">
    <text evidence="3">The sequence shown here is derived from an EMBL/GenBank/DDBJ whole genome shotgun (WGS) entry which is preliminary data.</text>
</comment>
<dbReference type="EC" id="3.4.-.-" evidence="3"/>
<keyword evidence="1" id="KW-0472">Membrane</keyword>
<feature type="transmembrane region" description="Helical" evidence="1">
    <location>
        <begin position="125"/>
        <end position="146"/>
    </location>
</feature>